<dbReference type="InterPro" id="IPR005760">
    <property type="entry name" value="A/G_AdeGlyc_MutY"/>
</dbReference>
<dbReference type="InterPro" id="IPR004035">
    <property type="entry name" value="Endouclease-III_FeS-bd_BS"/>
</dbReference>
<dbReference type="Pfam" id="PF10576">
    <property type="entry name" value="EndIII_4Fe-2S"/>
    <property type="match status" value="1"/>
</dbReference>
<dbReference type="FunFam" id="1.10.1670.10:FF:000002">
    <property type="entry name" value="Adenine DNA glycosylase"/>
    <property type="match status" value="1"/>
</dbReference>
<sequence>MISIQLQPEYVEQLQAELLAWFRRRHRNLPWRRERDPYRIWVSEVMLQQTRVDTVIPYYERFIRLFPTLEDLARADEAEVLKAWEGLGYYSRARNLLQGVREVCERYGGQVPDTIEEMLSIKGIGPYTAGAILSIAYGKPVPAVDGNVMRVISRLFSIQEDIAKASTRKRIEELVQRLIPPDASSHFNQGLMELGALVCLPRSPACEDCPLQALCQAYRDGNQETLPVKAQKKPPRPVGLAAAVLWWDGKVLIRRRPHEGLLAGLWEFPNVVWEASFDRWRNMSRDEKVFWLIGRLEAIYPFRFEKPRYLMPVRHVFSHIKWDGAVFELAVTPLAEWQCQDERWVSVEELSRHAFPVPYGKVVRTIQRTQPRKS</sequence>
<protein>
    <recommendedName>
        <fullName evidence="5 14">Adenine DNA glycosylase</fullName>
        <ecNumber evidence="4 14">3.2.2.31</ecNumber>
    </recommendedName>
</protein>
<dbReference type="SUPFAM" id="SSF55811">
    <property type="entry name" value="Nudix"/>
    <property type="match status" value="1"/>
</dbReference>
<evidence type="ECO:0000313" key="17">
    <source>
        <dbReference type="Proteomes" id="UP000196475"/>
    </source>
</evidence>
<organism evidence="16 17">
    <name type="scientific">Bacillus thermozeamaize</name>
    <dbReference type="NCBI Taxonomy" id="230954"/>
    <lineage>
        <taxon>Bacteria</taxon>
        <taxon>Bacillati</taxon>
        <taxon>Bacillota</taxon>
        <taxon>Bacilli</taxon>
        <taxon>Bacillales</taxon>
        <taxon>Bacillaceae</taxon>
        <taxon>Bacillus</taxon>
    </lineage>
</organism>
<keyword evidence="10 14" id="KW-0408">Iron</keyword>
<evidence type="ECO:0000256" key="8">
    <source>
        <dbReference type="ARBA" id="ARBA00022763"/>
    </source>
</evidence>
<dbReference type="GO" id="GO:0006284">
    <property type="term" value="P:base-excision repair"/>
    <property type="evidence" value="ECO:0007669"/>
    <property type="project" value="UniProtKB-UniRule"/>
</dbReference>
<keyword evidence="7" id="KW-0479">Metal-binding</keyword>
<reference evidence="17" key="1">
    <citation type="submission" date="2016-06" db="EMBL/GenBank/DDBJ databases">
        <authorList>
            <person name="Nascimento L."/>
            <person name="Pereira R.V."/>
            <person name="Martins L.F."/>
            <person name="Quaggio R.B."/>
            <person name="Silva A.M."/>
            <person name="Setubal J.C."/>
        </authorList>
    </citation>
    <scope>NUCLEOTIDE SEQUENCE [LARGE SCALE GENOMIC DNA]</scope>
</reference>
<dbReference type="GO" id="GO:0000701">
    <property type="term" value="F:purine-specific mismatch base pair DNA N-glycosylase activity"/>
    <property type="evidence" value="ECO:0007669"/>
    <property type="project" value="UniProtKB-EC"/>
</dbReference>
<proteinExistence type="inferred from homology"/>
<dbReference type="InterPro" id="IPR029119">
    <property type="entry name" value="MutY_C"/>
</dbReference>
<keyword evidence="9" id="KW-0378">Hydrolase</keyword>
<evidence type="ECO:0000256" key="14">
    <source>
        <dbReference type="RuleBase" id="RU365096"/>
    </source>
</evidence>
<dbReference type="PANTHER" id="PTHR42944:SF1">
    <property type="entry name" value="ADENINE DNA GLYCOSYLASE"/>
    <property type="match status" value="1"/>
</dbReference>
<comment type="catalytic activity">
    <reaction evidence="1 14">
        <text>Hydrolyzes free adenine bases from 7,8-dihydro-8-oxoguanine:adenine mismatched double-stranded DNA, leaving an apurinic site.</text>
        <dbReference type="EC" id="3.2.2.31"/>
    </reaction>
</comment>
<evidence type="ECO:0000256" key="2">
    <source>
        <dbReference type="ARBA" id="ARBA00002933"/>
    </source>
</evidence>
<dbReference type="Gene3D" id="3.90.79.10">
    <property type="entry name" value="Nucleoside Triphosphate Pyrophosphohydrolase"/>
    <property type="match status" value="1"/>
</dbReference>
<dbReference type="InterPro" id="IPR015797">
    <property type="entry name" value="NUDIX_hydrolase-like_dom_sf"/>
</dbReference>
<evidence type="ECO:0000256" key="9">
    <source>
        <dbReference type="ARBA" id="ARBA00022801"/>
    </source>
</evidence>
<dbReference type="GO" id="GO:0035485">
    <property type="term" value="F:adenine/guanine mispair binding"/>
    <property type="evidence" value="ECO:0007669"/>
    <property type="project" value="TreeGrafter"/>
</dbReference>
<evidence type="ECO:0000256" key="5">
    <source>
        <dbReference type="ARBA" id="ARBA00022023"/>
    </source>
</evidence>
<evidence type="ECO:0000256" key="11">
    <source>
        <dbReference type="ARBA" id="ARBA00023014"/>
    </source>
</evidence>
<dbReference type="GO" id="GO:0032357">
    <property type="term" value="F:oxidized purine DNA binding"/>
    <property type="evidence" value="ECO:0007669"/>
    <property type="project" value="TreeGrafter"/>
</dbReference>
<dbReference type="GO" id="GO:0034039">
    <property type="term" value="F:8-oxo-7,8-dihydroguanine DNA N-glycosylase activity"/>
    <property type="evidence" value="ECO:0007669"/>
    <property type="project" value="TreeGrafter"/>
</dbReference>
<dbReference type="AlphaFoldDB" id="A0A1Y3PFD8"/>
<dbReference type="Pfam" id="PF00730">
    <property type="entry name" value="HhH-GPD"/>
    <property type="match status" value="1"/>
</dbReference>
<comment type="caution">
    <text evidence="16">The sequence shown here is derived from an EMBL/GenBank/DDBJ whole genome shotgun (WGS) entry which is preliminary data.</text>
</comment>
<comment type="function">
    <text evidence="2">Adenine glycosylase active on G-A mispairs. MutY also corrects error-prone DNA synthesis past GO lesions which are due to the oxidatively damaged form of guanine: 7,8-dihydro-8-oxoguanine (8-oxo-dGTP).</text>
</comment>
<keyword evidence="8 14" id="KW-0227">DNA damage</keyword>
<evidence type="ECO:0000256" key="1">
    <source>
        <dbReference type="ARBA" id="ARBA00000843"/>
    </source>
</evidence>
<dbReference type="Proteomes" id="UP000196475">
    <property type="component" value="Unassembled WGS sequence"/>
</dbReference>
<keyword evidence="6" id="KW-0004">4Fe-4S</keyword>
<evidence type="ECO:0000256" key="7">
    <source>
        <dbReference type="ARBA" id="ARBA00022723"/>
    </source>
</evidence>
<dbReference type="CDD" id="cd03431">
    <property type="entry name" value="NUDIX_DNA_Glycosylase_C-MutY"/>
    <property type="match status" value="1"/>
</dbReference>
<dbReference type="PROSITE" id="PS00764">
    <property type="entry name" value="ENDONUCLEASE_III_1"/>
    <property type="match status" value="1"/>
</dbReference>
<dbReference type="Pfam" id="PF00633">
    <property type="entry name" value="HHH"/>
    <property type="match status" value="1"/>
</dbReference>
<gene>
    <name evidence="16" type="ORF">BAA01_01640</name>
</gene>
<dbReference type="Pfam" id="PF14815">
    <property type="entry name" value="NUDIX_4"/>
    <property type="match status" value="1"/>
</dbReference>
<evidence type="ECO:0000256" key="13">
    <source>
        <dbReference type="ARBA" id="ARBA00023295"/>
    </source>
</evidence>
<dbReference type="PANTHER" id="PTHR42944">
    <property type="entry name" value="ADENINE DNA GLYCOSYLASE"/>
    <property type="match status" value="1"/>
</dbReference>
<evidence type="ECO:0000256" key="10">
    <source>
        <dbReference type="ARBA" id="ARBA00023004"/>
    </source>
</evidence>
<dbReference type="InterPro" id="IPR044298">
    <property type="entry name" value="MIG/MutY"/>
</dbReference>
<dbReference type="NCBIfam" id="TIGR01084">
    <property type="entry name" value="mutY"/>
    <property type="match status" value="1"/>
</dbReference>
<dbReference type="SMART" id="SM00525">
    <property type="entry name" value="FES"/>
    <property type="match status" value="1"/>
</dbReference>
<dbReference type="Gene3D" id="1.10.1670.10">
    <property type="entry name" value="Helix-hairpin-Helix base-excision DNA repair enzymes (C-terminal)"/>
    <property type="match status" value="1"/>
</dbReference>
<dbReference type="SMART" id="SM00478">
    <property type="entry name" value="ENDO3c"/>
    <property type="match status" value="1"/>
</dbReference>
<dbReference type="EC" id="3.2.2.31" evidence="4 14"/>
<evidence type="ECO:0000256" key="4">
    <source>
        <dbReference type="ARBA" id="ARBA00012045"/>
    </source>
</evidence>
<evidence type="ECO:0000256" key="3">
    <source>
        <dbReference type="ARBA" id="ARBA00008343"/>
    </source>
</evidence>
<evidence type="ECO:0000259" key="15">
    <source>
        <dbReference type="SMART" id="SM00478"/>
    </source>
</evidence>
<dbReference type="InterPro" id="IPR023170">
    <property type="entry name" value="HhH_base_excis_C"/>
</dbReference>
<comment type="cofactor">
    <cofactor evidence="14">
        <name>[4Fe-4S] cluster</name>
        <dbReference type="ChEBI" id="CHEBI:49883"/>
    </cofactor>
    <text evidence="14">Binds 1 [4Fe-4S] cluster.</text>
</comment>
<evidence type="ECO:0000256" key="6">
    <source>
        <dbReference type="ARBA" id="ARBA00022485"/>
    </source>
</evidence>
<name>A0A1Y3PFD8_9BACI</name>
<feature type="domain" description="HhH-GPD" evidence="15">
    <location>
        <begin position="46"/>
        <end position="197"/>
    </location>
</feature>
<dbReference type="FunFam" id="1.10.340.30:FF:000002">
    <property type="entry name" value="Adenine DNA glycosylase"/>
    <property type="match status" value="1"/>
</dbReference>
<dbReference type="SUPFAM" id="SSF48150">
    <property type="entry name" value="DNA-glycosylase"/>
    <property type="match status" value="1"/>
</dbReference>
<dbReference type="InterPro" id="IPR011257">
    <property type="entry name" value="DNA_glycosylase"/>
</dbReference>
<accession>A0A1Y3PFD8</accession>
<keyword evidence="13 14" id="KW-0326">Glycosidase</keyword>
<evidence type="ECO:0000313" key="16">
    <source>
        <dbReference type="EMBL" id="OUM86075.1"/>
    </source>
</evidence>
<dbReference type="GO" id="GO:0046872">
    <property type="term" value="F:metal ion binding"/>
    <property type="evidence" value="ECO:0007669"/>
    <property type="project" value="UniProtKB-UniRule"/>
</dbReference>
<dbReference type="InterPro" id="IPR000445">
    <property type="entry name" value="HhH_motif"/>
</dbReference>
<dbReference type="EMBL" id="LZRT01000094">
    <property type="protein sequence ID" value="OUM86075.1"/>
    <property type="molecule type" value="Genomic_DNA"/>
</dbReference>
<dbReference type="Gene3D" id="1.10.340.30">
    <property type="entry name" value="Hypothetical protein, domain 2"/>
    <property type="match status" value="1"/>
</dbReference>
<evidence type="ECO:0000256" key="12">
    <source>
        <dbReference type="ARBA" id="ARBA00023204"/>
    </source>
</evidence>
<dbReference type="GO" id="GO:0051539">
    <property type="term" value="F:4 iron, 4 sulfur cluster binding"/>
    <property type="evidence" value="ECO:0007669"/>
    <property type="project" value="UniProtKB-UniRule"/>
</dbReference>
<dbReference type="GO" id="GO:0006298">
    <property type="term" value="P:mismatch repair"/>
    <property type="evidence" value="ECO:0007669"/>
    <property type="project" value="TreeGrafter"/>
</dbReference>
<dbReference type="InterPro" id="IPR003651">
    <property type="entry name" value="Endonuclease3_FeS-loop_motif"/>
</dbReference>
<comment type="similarity">
    <text evidence="3 14">Belongs to the Nth/MutY family.</text>
</comment>
<keyword evidence="12" id="KW-0234">DNA repair</keyword>
<dbReference type="InterPro" id="IPR003265">
    <property type="entry name" value="HhH-GPD_domain"/>
</dbReference>
<dbReference type="CDD" id="cd00056">
    <property type="entry name" value="ENDO3c"/>
    <property type="match status" value="1"/>
</dbReference>
<keyword evidence="11" id="KW-0411">Iron-sulfur</keyword>